<keyword evidence="1" id="KW-0677">Repeat</keyword>
<gene>
    <name evidence="5" type="ORF">CcCBS67573_g09802</name>
</gene>
<evidence type="ECO:0000313" key="5">
    <source>
        <dbReference type="EMBL" id="TPX52802.1"/>
    </source>
</evidence>
<dbReference type="AlphaFoldDB" id="A0A507DMA6"/>
<keyword evidence="2" id="KW-0106">Calcium</keyword>
<dbReference type="InterPro" id="IPR011992">
    <property type="entry name" value="EF-hand-dom_pair"/>
</dbReference>
<dbReference type="PROSITE" id="PS50222">
    <property type="entry name" value="EF_HAND_2"/>
    <property type="match status" value="3"/>
</dbReference>
<evidence type="ECO:0000259" key="4">
    <source>
        <dbReference type="PROSITE" id="PS50222"/>
    </source>
</evidence>
<dbReference type="FunFam" id="1.10.238.10:FF:000527">
    <property type="entry name" value="Calmodulin-3"/>
    <property type="match status" value="1"/>
</dbReference>
<evidence type="ECO:0000256" key="2">
    <source>
        <dbReference type="ARBA" id="ARBA00022837"/>
    </source>
</evidence>
<evidence type="ECO:0000256" key="1">
    <source>
        <dbReference type="ARBA" id="ARBA00022737"/>
    </source>
</evidence>
<dbReference type="SMART" id="SM00054">
    <property type="entry name" value="EFh"/>
    <property type="match status" value="4"/>
</dbReference>
<dbReference type="SUPFAM" id="SSF47473">
    <property type="entry name" value="EF-hand"/>
    <property type="match status" value="1"/>
</dbReference>
<keyword evidence="6" id="KW-1185">Reference proteome</keyword>
<dbReference type="Pfam" id="PF13499">
    <property type="entry name" value="EF-hand_7"/>
    <property type="match status" value="1"/>
</dbReference>
<name>A0A507DMA6_9FUNG</name>
<dbReference type="OrthoDB" id="26525at2759"/>
<dbReference type="PANTHER" id="PTHR23050">
    <property type="entry name" value="CALCIUM BINDING PROTEIN"/>
    <property type="match status" value="1"/>
</dbReference>
<dbReference type="STRING" id="246404.A0A507DMA6"/>
<accession>A0A507DMA6</accession>
<comment type="caution">
    <text evidence="5">The sequence shown here is derived from an EMBL/GenBank/DDBJ whole genome shotgun (WGS) entry which is preliminary data.</text>
</comment>
<feature type="domain" description="EF-hand" evidence="4">
    <location>
        <begin position="265"/>
        <end position="300"/>
    </location>
</feature>
<evidence type="ECO:0000313" key="6">
    <source>
        <dbReference type="Proteomes" id="UP000320333"/>
    </source>
</evidence>
<reference evidence="5 6" key="1">
    <citation type="journal article" date="2019" name="Sci. Rep.">
        <title>Comparative genomics of chytrid fungi reveal insights into the obligate biotrophic and pathogenic lifestyle of Synchytrium endobioticum.</title>
        <authorList>
            <person name="van de Vossenberg B.T.L.H."/>
            <person name="Warris S."/>
            <person name="Nguyen H.D.T."/>
            <person name="van Gent-Pelzer M.P.E."/>
            <person name="Joly D.L."/>
            <person name="van de Geest H.C."/>
            <person name="Bonants P.J.M."/>
            <person name="Smith D.S."/>
            <person name="Levesque C.A."/>
            <person name="van der Lee T.A.J."/>
        </authorList>
    </citation>
    <scope>NUCLEOTIDE SEQUENCE [LARGE SCALE GENOMIC DNA]</scope>
    <source>
        <strain evidence="5 6">CBS 675.73</strain>
    </source>
</reference>
<feature type="domain" description="EF-hand" evidence="4">
    <location>
        <begin position="154"/>
        <end position="189"/>
    </location>
</feature>
<dbReference type="Proteomes" id="UP000320333">
    <property type="component" value="Unassembled WGS sequence"/>
</dbReference>
<protein>
    <recommendedName>
        <fullName evidence="4">EF-hand domain-containing protein</fullName>
    </recommendedName>
</protein>
<dbReference type="Gene3D" id="1.10.238.10">
    <property type="entry name" value="EF-hand"/>
    <property type="match status" value="2"/>
</dbReference>
<organism evidence="5 6">
    <name type="scientific">Chytriomyces confervae</name>
    <dbReference type="NCBI Taxonomy" id="246404"/>
    <lineage>
        <taxon>Eukaryota</taxon>
        <taxon>Fungi</taxon>
        <taxon>Fungi incertae sedis</taxon>
        <taxon>Chytridiomycota</taxon>
        <taxon>Chytridiomycota incertae sedis</taxon>
        <taxon>Chytridiomycetes</taxon>
        <taxon>Chytridiales</taxon>
        <taxon>Chytriomycetaceae</taxon>
        <taxon>Chytriomyces</taxon>
    </lineage>
</organism>
<proteinExistence type="predicted"/>
<feature type="compositionally biased region" description="Polar residues" evidence="3">
    <location>
        <begin position="1"/>
        <end position="13"/>
    </location>
</feature>
<dbReference type="Pfam" id="PF13833">
    <property type="entry name" value="EF-hand_8"/>
    <property type="match status" value="1"/>
</dbReference>
<dbReference type="GO" id="GO:0005509">
    <property type="term" value="F:calcium ion binding"/>
    <property type="evidence" value="ECO:0007669"/>
    <property type="project" value="InterPro"/>
</dbReference>
<feature type="domain" description="EF-hand" evidence="4">
    <location>
        <begin position="229"/>
        <end position="264"/>
    </location>
</feature>
<dbReference type="InterPro" id="IPR050145">
    <property type="entry name" value="Centrin_CML-like"/>
</dbReference>
<evidence type="ECO:0000256" key="3">
    <source>
        <dbReference type="SAM" id="MobiDB-lite"/>
    </source>
</evidence>
<sequence length="302" mass="33801">MDQEQEPANTTVRFSEAVQSPRGIASPSLSVHNNDKGDDESDPDDDDGAGHGNNTTDANYMGSIESVAAKRKSTVLVSKNAGYVRIRRTYDGTGELGASQSTLGIDQLSDADNSDDEYSRAVEKAAVAKKRRSTVIFRRGSLQRKRDVYDMTQSQYDEIRDVFNLFDTDGSASIDPSELRIVMRALGFNLTEEEVEEISKIFEREPDEDESLSFEEFLFVMAIKLSQKDETAEMKKSFTVFDTEKRGKIGFRDLRRIALELGDNLTDEDLHIMIEENDWDGDGELGESDWARIFSSAANNSI</sequence>
<dbReference type="EMBL" id="QEAP01001002">
    <property type="protein sequence ID" value="TPX52802.1"/>
    <property type="molecule type" value="Genomic_DNA"/>
</dbReference>
<feature type="compositionally biased region" description="Acidic residues" evidence="3">
    <location>
        <begin position="37"/>
        <end position="47"/>
    </location>
</feature>
<dbReference type="InterPro" id="IPR002048">
    <property type="entry name" value="EF_hand_dom"/>
</dbReference>
<dbReference type="CDD" id="cd00051">
    <property type="entry name" value="EFh"/>
    <property type="match status" value="2"/>
</dbReference>
<feature type="region of interest" description="Disordered" evidence="3">
    <location>
        <begin position="1"/>
        <end position="59"/>
    </location>
</feature>